<dbReference type="AlphaFoldDB" id="A0A151IHA0"/>
<keyword evidence="3" id="KW-1185">Reference proteome</keyword>
<protein>
    <recommendedName>
        <fullName evidence="4">Secreted protein</fullName>
    </recommendedName>
</protein>
<feature type="signal peptide" evidence="1">
    <location>
        <begin position="1"/>
        <end position="16"/>
    </location>
</feature>
<dbReference type="EMBL" id="KQ977637">
    <property type="protein sequence ID" value="KYN01133.1"/>
    <property type="molecule type" value="Genomic_DNA"/>
</dbReference>
<keyword evidence="1" id="KW-0732">Signal</keyword>
<proteinExistence type="predicted"/>
<feature type="chain" id="PRO_5007582199" description="Secreted protein" evidence="1">
    <location>
        <begin position="17"/>
        <end position="106"/>
    </location>
</feature>
<evidence type="ECO:0000256" key="1">
    <source>
        <dbReference type="SAM" id="SignalP"/>
    </source>
</evidence>
<evidence type="ECO:0008006" key="4">
    <source>
        <dbReference type="Google" id="ProtNLM"/>
    </source>
</evidence>
<reference evidence="2 3" key="1">
    <citation type="submission" date="2016-03" db="EMBL/GenBank/DDBJ databases">
        <title>Cyphomyrmex costatus WGS genome.</title>
        <authorList>
            <person name="Nygaard S."/>
            <person name="Hu H."/>
            <person name="Boomsma J."/>
            <person name="Zhang G."/>
        </authorList>
    </citation>
    <scope>NUCLEOTIDE SEQUENCE [LARGE SCALE GENOMIC DNA]</scope>
    <source>
        <strain evidence="2">MS0001</strain>
        <tissue evidence="2">Whole body</tissue>
    </source>
</reference>
<accession>A0A151IHA0</accession>
<name>A0A151IHA0_9HYME</name>
<evidence type="ECO:0000313" key="3">
    <source>
        <dbReference type="Proteomes" id="UP000078542"/>
    </source>
</evidence>
<evidence type="ECO:0000313" key="2">
    <source>
        <dbReference type="EMBL" id="KYN01133.1"/>
    </source>
</evidence>
<organism evidence="2 3">
    <name type="scientific">Cyphomyrmex costatus</name>
    <dbReference type="NCBI Taxonomy" id="456900"/>
    <lineage>
        <taxon>Eukaryota</taxon>
        <taxon>Metazoa</taxon>
        <taxon>Ecdysozoa</taxon>
        <taxon>Arthropoda</taxon>
        <taxon>Hexapoda</taxon>
        <taxon>Insecta</taxon>
        <taxon>Pterygota</taxon>
        <taxon>Neoptera</taxon>
        <taxon>Endopterygota</taxon>
        <taxon>Hymenoptera</taxon>
        <taxon>Apocrita</taxon>
        <taxon>Aculeata</taxon>
        <taxon>Formicoidea</taxon>
        <taxon>Formicidae</taxon>
        <taxon>Myrmicinae</taxon>
        <taxon>Cyphomyrmex</taxon>
    </lineage>
</organism>
<dbReference type="Proteomes" id="UP000078542">
    <property type="component" value="Unassembled WGS sequence"/>
</dbReference>
<sequence length="106" mass="11894">MILSTWHLLCFSTSICAPVATRIAFILQPPLPITLLIAFGGTDTFLERNGEFINLPESSDCPLQIFRSELTVVDVLVVVIEVVDTDTALVTLVIIRLRESHYWHVK</sequence>
<gene>
    <name evidence="2" type="ORF">ALC62_08088</name>
</gene>